<dbReference type="EMBL" id="JAKOAV010000026">
    <property type="protein sequence ID" value="MDF9409218.1"/>
    <property type="molecule type" value="Genomic_DNA"/>
</dbReference>
<evidence type="ECO:0000259" key="7">
    <source>
        <dbReference type="Pfam" id="PF25917"/>
    </source>
</evidence>
<reference evidence="9" key="1">
    <citation type="submission" date="2022-02" db="EMBL/GenBank/DDBJ databases">
        <authorList>
            <person name="Leng L."/>
        </authorList>
    </citation>
    <scope>NUCLEOTIDE SEQUENCE</scope>
    <source>
        <strain evidence="9">JI</strain>
    </source>
</reference>
<dbReference type="PANTHER" id="PTHR30386">
    <property type="entry name" value="MEMBRANE FUSION SUBUNIT OF EMRAB-TOLC MULTIDRUG EFFLUX PUMP"/>
    <property type="match status" value="1"/>
</dbReference>
<evidence type="ECO:0000256" key="6">
    <source>
        <dbReference type="SAM" id="Phobius"/>
    </source>
</evidence>
<proteinExistence type="inferred from homology"/>
<dbReference type="Gene3D" id="2.40.30.170">
    <property type="match status" value="1"/>
</dbReference>
<evidence type="ECO:0000313" key="9">
    <source>
        <dbReference type="EMBL" id="MDF9409218.1"/>
    </source>
</evidence>
<dbReference type="InterPro" id="IPR050739">
    <property type="entry name" value="MFP"/>
</dbReference>
<dbReference type="InterPro" id="IPR058625">
    <property type="entry name" value="MdtA-like_BSH"/>
</dbReference>
<comment type="subcellular location">
    <subcellularLocation>
        <location evidence="1">Membrane</location>
        <topology evidence="1">Single-pass membrane protein</topology>
    </subcellularLocation>
</comment>
<dbReference type="SUPFAM" id="SSF111369">
    <property type="entry name" value="HlyD-like secretion proteins"/>
    <property type="match status" value="1"/>
</dbReference>
<keyword evidence="3 6" id="KW-0812">Transmembrane</keyword>
<gene>
    <name evidence="9" type="ORF">L7E55_12765</name>
</gene>
<comment type="similarity">
    <text evidence="2">Belongs to the membrane fusion protein (MFP) (TC 8.A.1) family.</text>
</comment>
<dbReference type="Pfam" id="PF25917">
    <property type="entry name" value="BSH_RND"/>
    <property type="match status" value="1"/>
</dbReference>
<feature type="domain" description="YknX-like beta-barrel" evidence="8">
    <location>
        <begin position="126"/>
        <end position="215"/>
    </location>
</feature>
<evidence type="ECO:0000256" key="5">
    <source>
        <dbReference type="ARBA" id="ARBA00023136"/>
    </source>
</evidence>
<evidence type="ECO:0000256" key="3">
    <source>
        <dbReference type="ARBA" id="ARBA00022692"/>
    </source>
</evidence>
<dbReference type="Pfam" id="PF25990">
    <property type="entry name" value="Beta-barrel_YknX"/>
    <property type="match status" value="1"/>
</dbReference>
<dbReference type="Proteomes" id="UP001154312">
    <property type="component" value="Unassembled WGS sequence"/>
</dbReference>
<feature type="transmembrane region" description="Helical" evidence="6">
    <location>
        <begin position="7"/>
        <end position="27"/>
    </location>
</feature>
<dbReference type="GO" id="GO:0016020">
    <property type="term" value="C:membrane"/>
    <property type="evidence" value="ECO:0007669"/>
    <property type="project" value="UniProtKB-SubCell"/>
</dbReference>
<dbReference type="Gene3D" id="2.40.50.100">
    <property type="match status" value="1"/>
</dbReference>
<organism evidence="9 10">
    <name type="scientific">Pelotomaculum isophthalicicum JI</name>
    <dbReference type="NCBI Taxonomy" id="947010"/>
    <lineage>
        <taxon>Bacteria</taxon>
        <taxon>Bacillati</taxon>
        <taxon>Bacillota</taxon>
        <taxon>Clostridia</taxon>
        <taxon>Eubacteriales</taxon>
        <taxon>Desulfotomaculaceae</taxon>
        <taxon>Pelotomaculum</taxon>
    </lineage>
</organism>
<evidence type="ECO:0000313" key="10">
    <source>
        <dbReference type="Proteomes" id="UP001154312"/>
    </source>
</evidence>
<dbReference type="InterPro" id="IPR058636">
    <property type="entry name" value="Beta-barrel_YknX"/>
</dbReference>
<evidence type="ECO:0000256" key="4">
    <source>
        <dbReference type="ARBA" id="ARBA00022989"/>
    </source>
</evidence>
<feature type="domain" description="Multidrug resistance protein MdtA-like barrel-sandwich hybrid" evidence="7">
    <location>
        <begin position="44"/>
        <end position="114"/>
    </location>
</feature>
<evidence type="ECO:0000259" key="8">
    <source>
        <dbReference type="Pfam" id="PF25990"/>
    </source>
</evidence>
<evidence type="ECO:0000256" key="2">
    <source>
        <dbReference type="ARBA" id="ARBA00009477"/>
    </source>
</evidence>
<keyword evidence="5 6" id="KW-0472">Membrane</keyword>
<accession>A0A9X4H6U8</accession>
<protein>
    <submittedName>
        <fullName evidence="9">Efflux RND transporter periplasmic adaptor subunit</fullName>
    </submittedName>
</protein>
<evidence type="ECO:0000256" key="1">
    <source>
        <dbReference type="ARBA" id="ARBA00004167"/>
    </source>
</evidence>
<dbReference type="PANTHER" id="PTHR30386:SF26">
    <property type="entry name" value="TRANSPORT PROTEIN COMB"/>
    <property type="match status" value="1"/>
</dbReference>
<sequence>MKKKGLFIGVLVAMVVTLAAVSGYYWYKNAHYVDTEDASVTGTIVKVSPQVTSRLIEINVGEGDTVRAGDIIARQDDISLPTATSVDLTVIKAPIKGTILKKVGNVGEVGTPGSAVVMMADLSDLYITANVEETDLYKVKLGQKVDFTVDSIPGINFYGEVYSLGEATASTFSLLPAQNTSGSFTKVVQRVPVKISIKNNQGQRLLPGMNAIVRIHVK</sequence>
<keyword evidence="4 6" id="KW-1133">Transmembrane helix</keyword>
<comment type="caution">
    <text evidence="9">The sequence shown here is derived from an EMBL/GenBank/DDBJ whole genome shotgun (WGS) entry which is preliminary data.</text>
</comment>
<keyword evidence="10" id="KW-1185">Reference proteome</keyword>
<dbReference type="GO" id="GO:0055085">
    <property type="term" value="P:transmembrane transport"/>
    <property type="evidence" value="ECO:0007669"/>
    <property type="project" value="InterPro"/>
</dbReference>
<dbReference type="AlphaFoldDB" id="A0A9X4H6U8"/>
<name>A0A9X4H6U8_9FIRM</name>